<gene>
    <name evidence="4" type="ORF">AGOS_AFR705W</name>
</gene>
<dbReference type="KEGG" id="ago:AGOS_AFR705W"/>
<dbReference type="GO" id="GO:0000028">
    <property type="term" value="P:ribosomal small subunit assembly"/>
    <property type="evidence" value="ECO:0000318"/>
    <property type="project" value="GO_Central"/>
</dbReference>
<dbReference type="GeneID" id="4622542"/>
<protein>
    <submittedName>
        <fullName evidence="4">AFR705Wp</fullName>
    </submittedName>
</protein>
<feature type="domain" description="Rrp7 RRM-like N-terminal" evidence="3">
    <location>
        <begin position="9"/>
        <end position="164"/>
    </location>
</feature>
<feature type="domain" description="Ribosomal RNA-processing protein 7 C-terminal" evidence="2">
    <location>
        <begin position="170"/>
        <end position="289"/>
    </location>
</feature>
<evidence type="ECO:0000256" key="1">
    <source>
        <dbReference type="ARBA" id="ARBA00006110"/>
    </source>
</evidence>
<evidence type="ECO:0000313" key="4">
    <source>
        <dbReference type="EMBL" id="AAS54077.2"/>
    </source>
</evidence>
<dbReference type="RefSeq" id="NP_986253.2">
    <property type="nucleotide sequence ID" value="NM_212389.2"/>
</dbReference>
<accession>Q751X0</accession>
<dbReference type="Gene3D" id="6.10.250.1770">
    <property type="match status" value="1"/>
</dbReference>
<dbReference type="GO" id="GO:0034456">
    <property type="term" value="C:UTP-C complex"/>
    <property type="evidence" value="ECO:0000318"/>
    <property type="project" value="GO_Central"/>
</dbReference>
<dbReference type="OMA" id="GIHKWIA"/>
<dbReference type="GO" id="GO:0006364">
    <property type="term" value="P:rRNA processing"/>
    <property type="evidence" value="ECO:0000318"/>
    <property type="project" value="GO_Central"/>
</dbReference>
<dbReference type="GO" id="GO:0032545">
    <property type="term" value="C:CURI complex"/>
    <property type="evidence" value="ECO:0000318"/>
    <property type="project" value="GO_Central"/>
</dbReference>
<sequence>MKNVEVMRSGFLVIPFDLPKCTALGDDTDVRHYMYVKKHQTKVESEANCLFIVNLPLLTQVDSIKESFGRICAQYETVAHVAELLHHDEFGLHEVDLGALTSDFRDTGDAEDRRYTPRNSALLKFVDQASLENCWAALRKYAHKQKELVEWAFQSPSIATFQSFYKPLDLEYLRSDIHEHMLLFEQREQLAQDEVQSSIVDEDGFTLVVGKNTKSLNSIRRRILNRNPLLKHTRKEKPPSMVDKKAKQDFYRFQLREQKKQEINELLSKFKEDQERIKVMKSKRKFNPYS</sequence>
<dbReference type="Proteomes" id="UP000000591">
    <property type="component" value="Chromosome VI"/>
</dbReference>
<dbReference type="InterPro" id="IPR040447">
    <property type="entry name" value="RRM_Rrp7"/>
</dbReference>
<dbReference type="Pfam" id="PF12923">
    <property type="entry name" value="RRP7"/>
    <property type="match status" value="1"/>
</dbReference>
<dbReference type="Pfam" id="PF17799">
    <property type="entry name" value="RRM_Rrp7"/>
    <property type="match status" value="1"/>
</dbReference>
<dbReference type="InParanoid" id="Q751X0"/>
<comment type="similarity">
    <text evidence="1">Belongs to the RRP7 family.</text>
</comment>
<evidence type="ECO:0000313" key="5">
    <source>
        <dbReference type="Proteomes" id="UP000000591"/>
    </source>
</evidence>
<name>Q751X0_EREGS</name>
<reference evidence="5" key="2">
    <citation type="journal article" date="2013" name="G3 (Bethesda)">
        <title>Genomes of Ashbya fungi isolated from insects reveal four mating-type loci, numerous translocations, lack of transposons, and distinct gene duplications.</title>
        <authorList>
            <person name="Dietrich F.S."/>
            <person name="Voegeli S."/>
            <person name="Kuo S."/>
            <person name="Philippsen P."/>
        </authorList>
    </citation>
    <scope>GENOME REANNOTATION</scope>
    <source>
        <strain evidence="5">ATCC 10895 / CBS 109.51 / FGSC 9923 / NRRL Y-1056</strain>
    </source>
</reference>
<dbReference type="AlphaFoldDB" id="Q751X0"/>
<keyword evidence="5" id="KW-1185">Reference proteome</keyword>
<dbReference type="Gene3D" id="6.10.250.2760">
    <property type="match status" value="1"/>
</dbReference>
<dbReference type="CDD" id="cd12950">
    <property type="entry name" value="RRP7_Rrp7p"/>
    <property type="match status" value="1"/>
</dbReference>
<dbReference type="EMBL" id="AE016819">
    <property type="protein sequence ID" value="AAS54077.2"/>
    <property type="molecule type" value="Genomic_DNA"/>
</dbReference>
<evidence type="ECO:0000259" key="2">
    <source>
        <dbReference type="Pfam" id="PF12923"/>
    </source>
</evidence>
<evidence type="ECO:0000259" key="3">
    <source>
        <dbReference type="Pfam" id="PF17799"/>
    </source>
</evidence>
<dbReference type="eggNOG" id="KOG4008">
    <property type="taxonomic scope" value="Eukaryota"/>
</dbReference>
<reference evidence="4 5" key="1">
    <citation type="journal article" date="2004" name="Science">
        <title>The Ashbya gossypii genome as a tool for mapping the ancient Saccharomyces cerevisiae genome.</title>
        <authorList>
            <person name="Dietrich F.S."/>
            <person name="Voegeli S."/>
            <person name="Brachat S."/>
            <person name="Lerch A."/>
            <person name="Gates K."/>
            <person name="Steiner S."/>
            <person name="Mohr C."/>
            <person name="Pohlmann R."/>
            <person name="Luedi P."/>
            <person name="Choi S."/>
            <person name="Wing R.A."/>
            <person name="Flavier A."/>
            <person name="Gaffney T.D."/>
            <person name="Philippsen P."/>
        </authorList>
    </citation>
    <scope>NUCLEOTIDE SEQUENCE [LARGE SCALE GENOMIC DNA]</scope>
    <source>
        <strain evidence="5">ATCC 10895 / CBS 109.51 / FGSC 9923 / NRRL Y-1056</strain>
    </source>
</reference>
<dbReference type="PANTHER" id="PTHR13191:SF0">
    <property type="entry name" value="RIBOSOMAL RNA-PROCESSING PROTEIN 7 HOMOLOG A-RELATED"/>
    <property type="match status" value="1"/>
</dbReference>
<dbReference type="OrthoDB" id="5390at2759"/>
<dbReference type="HOGENOM" id="CLU_053375_0_0_1"/>
<dbReference type="PANTHER" id="PTHR13191">
    <property type="entry name" value="RIBOSOMAL RNA PROCESSING PROTEIN 7-RELATED"/>
    <property type="match status" value="1"/>
</dbReference>
<dbReference type="FunCoup" id="Q751X0">
    <property type="interactions" value="287"/>
</dbReference>
<dbReference type="InterPro" id="IPR040446">
    <property type="entry name" value="RRP7"/>
</dbReference>
<proteinExistence type="inferred from homology"/>
<organism evidence="4 5">
    <name type="scientific">Eremothecium gossypii (strain ATCC 10895 / CBS 109.51 / FGSC 9923 / NRRL Y-1056)</name>
    <name type="common">Yeast</name>
    <name type="synonym">Ashbya gossypii</name>
    <dbReference type="NCBI Taxonomy" id="284811"/>
    <lineage>
        <taxon>Eukaryota</taxon>
        <taxon>Fungi</taxon>
        <taxon>Dikarya</taxon>
        <taxon>Ascomycota</taxon>
        <taxon>Saccharomycotina</taxon>
        <taxon>Saccharomycetes</taxon>
        <taxon>Saccharomycetales</taxon>
        <taxon>Saccharomycetaceae</taxon>
        <taxon>Eremothecium</taxon>
    </lineage>
</organism>
<dbReference type="InterPro" id="IPR024326">
    <property type="entry name" value="RRP7_C"/>
</dbReference>
<dbReference type="STRING" id="284811.Q751X0"/>